<evidence type="ECO:0000256" key="3">
    <source>
        <dbReference type="ARBA" id="ARBA00022840"/>
    </source>
</evidence>
<dbReference type="Pfam" id="PF12848">
    <property type="entry name" value="ABC_tran_Xtn"/>
    <property type="match status" value="1"/>
</dbReference>
<gene>
    <name evidence="6" type="ORF">F503_06528</name>
</gene>
<reference evidence="6 7" key="1">
    <citation type="journal article" date="2013" name="BMC Genomics">
        <title>The genome and transcriptome of the pine saprophyte Ophiostoma piceae, and a comparison with the bark beetle-associated pine pathogen Grosmannia clavigera.</title>
        <authorList>
            <person name="Haridas S."/>
            <person name="Wang Y."/>
            <person name="Lim L."/>
            <person name="Massoumi Alamouti S."/>
            <person name="Jackman S."/>
            <person name="Docking R."/>
            <person name="Robertson G."/>
            <person name="Birol I."/>
            <person name="Bohlmann J."/>
            <person name="Breuil C."/>
        </authorList>
    </citation>
    <scope>NUCLEOTIDE SEQUENCE [LARGE SCALE GENOMIC DNA]</scope>
    <source>
        <strain evidence="6 7">UAMH 11346</strain>
    </source>
</reference>
<dbReference type="InterPro" id="IPR032781">
    <property type="entry name" value="ABC_tran_Xtn"/>
</dbReference>
<dbReference type="OMA" id="RQIAHME"/>
<feature type="domain" description="ABC transporter" evidence="5">
    <location>
        <begin position="539"/>
        <end position="793"/>
    </location>
</feature>
<dbReference type="STRING" id="1262450.S3C814"/>
<protein>
    <submittedName>
        <fullName evidence="6">Abc transporter</fullName>
    </submittedName>
</protein>
<dbReference type="PANTHER" id="PTHR19211:SF135">
    <property type="entry name" value="ATPASE, PUTATIVE (AFU_ORTHOLOGUE AFUA_1G16440)-RELATED"/>
    <property type="match status" value="1"/>
</dbReference>
<dbReference type="HOGENOM" id="CLU_000604_36_6_1"/>
<dbReference type="EMBL" id="KE148181">
    <property type="protein sequence ID" value="EPE02328.1"/>
    <property type="molecule type" value="Genomic_DNA"/>
</dbReference>
<evidence type="ECO:0000256" key="2">
    <source>
        <dbReference type="ARBA" id="ARBA00022741"/>
    </source>
</evidence>
<sequence>MTSMASESISTIQVSCKQTRFQVDNLSYREIDVEGLSISVSATPLKSKGKAKARSSGTEILADATLRLKAGERYALIGRNGTGKSTLLRAIAEKLIPGIPEAARISILQQTNDDSDATQVADARVRRTLLEQVIERATARDELEQEISVLARGLAETETGLGAARALRQLRHDRLQKRLFVFDKDARLRSGARGIQARKALTALEKEAAAAASALSDLTDLTDLAGTSTVDSNEKISPESIQAETQEAADLLAELQIQAEPARVAHTEARAKLILSGLGFSDAMISSYKPVGELSGGWRMRTALAATLLSEADIVLLDEPTNFLDMLGIVWLQKYLLSLGAPSQFDSTETHAPPTVVLVSHDRDFVTACTDHLVLLQPDKTLQYYTGDLAAYEAVQAESRQHLTKLKDAQDRQRVHVQDTIARNLREGRKNNDDTRIRQAKMRQKKLDDRWGLETNASGHRFKISRDMPGYHLTRRNEIAVPTEARAMHITLPEPPDLRFPGTLISLDDVCFRYGVVKKKPGGRAGSAVVVSGGGSATISISSRPPASPSPSASSLADGPWTLDGVSLSVNMGDRIGIVGLNGAGKSTLIRLLVDDHGRHGGAPGQGRIQPTRGSVAMHPRLRLAYYAQDAVDTIRSLDKDTGGAPGAGDGPVTALGLLLQDVRDAGGDMGEGELRGLLGELGLPGRLASDTPLRRLSGGQLVRCALARLLWQRPQCLVLDEVTTHLDYETSTALRQALRVWPGAVVLVSHDRWFMRGAIEGELSEQELNGVSDSDGEDSDPESSTGQGRGGLVGRKAVYRLRAGKLTLLERGVQEFEDQLERRVDKLLSM</sequence>
<dbReference type="InterPro" id="IPR027417">
    <property type="entry name" value="P-loop_NTPase"/>
</dbReference>
<organism evidence="6 7">
    <name type="scientific">Ophiostoma piceae (strain UAMH 11346)</name>
    <name type="common">Sap stain fungus</name>
    <dbReference type="NCBI Taxonomy" id="1262450"/>
    <lineage>
        <taxon>Eukaryota</taxon>
        <taxon>Fungi</taxon>
        <taxon>Dikarya</taxon>
        <taxon>Ascomycota</taxon>
        <taxon>Pezizomycotina</taxon>
        <taxon>Sordariomycetes</taxon>
        <taxon>Sordariomycetidae</taxon>
        <taxon>Ophiostomatales</taxon>
        <taxon>Ophiostomataceae</taxon>
        <taxon>Ophiostoma</taxon>
    </lineage>
</organism>
<dbReference type="SMART" id="SM00382">
    <property type="entry name" value="AAA"/>
    <property type="match status" value="2"/>
</dbReference>
<feature type="domain" description="ABC transporter" evidence="5">
    <location>
        <begin position="45"/>
        <end position="403"/>
    </location>
</feature>
<dbReference type="Gene3D" id="3.40.50.300">
    <property type="entry name" value="P-loop containing nucleotide triphosphate hydrolases"/>
    <property type="match status" value="2"/>
</dbReference>
<dbReference type="PROSITE" id="PS50893">
    <property type="entry name" value="ABC_TRANSPORTER_2"/>
    <property type="match status" value="2"/>
</dbReference>
<accession>S3C814</accession>
<dbReference type="AlphaFoldDB" id="S3C814"/>
<dbReference type="eggNOG" id="KOG0927">
    <property type="taxonomic scope" value="Eukaryota"/>
</dbReference>
<dbReference type="CDD" id="cd03221">
    <property type="entry name" value="ABCF_EF-3"/>
    <property type="match status" value="1"/>
</dbReference>
<dbReference type="InterPro" id="IPR050611">
    <property type="entry name" value="ABCF"/>
</dbReference>
<proteinExistence type="predicted"/>
<dbReference type="Proteomes" id="UP000016923">
    <property type="component" value="Unassembled WGS sequence"/>
</dbReference>
<keyword evidence="1" id="KW-0677">Repeat</keyword>
<dbReference type="InterPro" id="IPR003439">
    <property type="entry name" value="ABC_transporter-like_ATP-bd"/>
</dbReference>
<dbReference type="eggNOG" id="KOG0062">
    <property type="taxonomic scope" value="Eukaryota"/>
</dbReference>
<dbReference type="VEuPathDB" id="FungiDB:F503_06528"/>
<evidence type="ECO:0000256" key="4">
    <source>
        <dbReference type="SAM" id="MobiDB-lite"/>
    </source>
</evidence>
<dbReference type="OrthoDB" id="2110130at2759"/>
<dbReference type="GO" id="GO:0005524">
    <property type="term" value="F:ATP binding"/>
    <property type="evidence" value="ECO:0007669"/>
    <property type="project" value="UniProtKB-KW"/>
</dbReference>
<evidence type="ECO:0000256" key="1">
    <source>
        <dbReference type="ARBA" id="ARBA00022737"/>
    </source>
</evidence>
<dbReference type="PANTHER" id="PTHR19211">
    <property type="entry name" value="ATP-BINDING TRANSPORT PROTEIN-RELATED"/>
    <property type="match status" value="1"/>
</dbReference>
<evidence type="ECO:0000259" key="5">
    <source>
        <dbReference type="PROSITE" id="PS50893"/>
    </source>
</evidence>
<keyword evidence="7" id="KW-1185">Reference proteome</keyword>
<dbReference type="SUPFAM" id="SSF52540">
    <property type="entry name" value="P-loop containing nucleoside triphosphate hydrolases"/>
    <property type="match status" value="2"/>
</dbReference>
<feature type="region of interest" description="Disordered" evidence="4">
    <location>
        <begin position="766"/>
        <end position="792"/>
    </location>
</feature>
<dbReference type="GO" id="GO:0016887">
    <property type="term" value="F:ATP hydrolysis activity"/>
    <property type="evidence" value="ECO:0007669"/>
    <property type="project" value="InterPro"/>
</dbReference>
<evidence type="ECO:0000313" key="6">
    <source>
        <dbReference type="EMBL" id="EPE02328.1"/>
    </source>
</evidence>
<keyword evidence="3" id="KW-0067">ATP-binding</keyword>
<evidence type="ECO:0000313" key="7">
    <source>
        <dbReference type="Proteomes" id="UP000016923"/>
    </source>
</evidence>
<dbReference type="Pfam" id="PF00005">
    <property type="entry name" value="ABC_tran"/>
    <property type="match status" value="3"/>
</dbReference>
<name>S3C814_OPHP1</name>
<keyword evidence="2" id="KW-0547">Nucleotide-binding</keyword>
<dbReference type="InterPro" id="IPR003593">
    <property type="entry name" value="AAA+_ATPase"/>
</dbReference>